<dbReference type="InterPro" id="IPR003759">
    <property type="entry name" value="Cbl-bd_cap"/>
</dbReference>
<keyword evidence="1" id="KW-0479">Metal-binding</keyword>
<organism evidence="6 7">
    <name type="scientific">Candidatus Neomicrothrix subdominans</name>
    <dbReference type="NCBI Taxonomy" id="2954438"/>
    <lineage>
        <taxon>Bacteria</taxon>
        <taxon>Bacillati</taxon>
        <taxon>Actinomycetota</taxon>
        <taxon>Acidimicrobiia</taxon>
        <taxon>Acidimicrobiales</taxon>
        <taxon>Microthrixaceae</taxon>
        <taxon>Candidatus Neomicrothrix</taxon>
    </lineage>
</organism>
<evidence type="ECO:0000313" key="6">
    <source>
        <dbReference type="EMBL" id="MBK9295608.1"/>
    </source>
</evidence>
<feature type="region of interest" description="Disordered" evidence="3">
    <location>
        <begin position="74"/>
        <end position="93"/>
    </location>
</feature>
<sequence length="304" mass="31557">MQSDDGRSGSSPADPRSSDSLPEDTLLGLPAAAELAGVHYMTVYRWVRTSRLAAEKSGGIWKVRLGDLEALTGGGARGTSKADSAGRHRPARFDGSRLAPMTAALLRGDQGGAWLLVEESRRAGIAPVDVLCELIEPAMAEIGRRWRNGEVSVADEHRATVVASRLIGRLGPAATRPGRSRGGIIVGAVEGNRHSLGSAVVADIFRAAGYDVTDLGADVPGTELIDVAREVDNLAAICLSVAVEGEEEATRRTIAGLRSAIDVPVLVGGTGVPDAAWVSAVGADGWCADGRSAPGLVDRLSEAR</sequence>
<evidence type="ECO:0000256" key="2">
    <source>
        <dbReference type="ARBA" id="ARBA00023285"/>
    </source>
</evidence>
<dbReference type="InterPro" id="IPR041657">
    <property type="entry name" value="HTH_17"/>
</dbReference>
<dbReference type="InterPro" id="IPR006158">
    <property type="entry name" value="Cobalamin-bd"/>
</dbReference>
<name>A0A936N8K0_9ACTN</name>
<evidence type="ECO:0000256" key="3">
    <source>
        <dbReference type="SAM" id="MobiDB-lite"/>
    </source>
</evidence>
<evidence type="ECO:0000313" key="7">
    <source>
        <dbReference type="Proteomes" id="UP000727993"/>
    </source>
</evidence>
<dbReference type="InterPro" id="IPR036594">
    <property type="entry name" value="Meth_synthase_dom"/>
</dbReference>
<dbReference type="GO" id="GO:0031419">
    <property type="term" value="F:cobalamin binding"/>
    <property type="evidence" value="ECO:0007669"/>
    <property type="project" value="InterPro"/>
</dbReference>
<dbReference type="Gene3D" id="3.40.50.280">
    <property type="entry name" value="Cobalamin-binding domain"/>
    <property type="match status" value="1"/>
</dbReference>
<comment type="caution">
    <text evidence="6">The sequence shown here is derived from an EMBL/GenBank/DDBJ whole genome shotgun (WGS) entry which is preliminary data.</text>
</comment>
<feature type="domain" description="B12-binding N-terminal" evidence="5">
    <location>
        <begin position="88"/>
        <end position="182"/>
    </location>
</feature>
<dbReference type="GO" id="GO:0005829">
    <property type="term" value="C:cytosol"/>
    <property type="evidence" value="ECO:0007669"/>
    <property type="project" value="TreeGrafter"/>
</dbReference>
<dbReference type="PANTHER" id="PTHR45833">
    <property type="entry name" value="METHIONINE SYNTHASE"/>
    <property type="match status" value="1"/>
</dbReference>
<dbReference type="GO" id="GO:0050667">
    <property type="term" value="P:homocysteine metabolic process"/>
    <property type="evidence" value="ECO:0007669"/>
    <property type="project" value="TreeGrafter"/>
</dbReference>
<evidence type="ECO:0000259" key="5">
    <source>
        <dbReference type="PROSITE" id="PS51337"/>
    </source>
</evidence>
<dbReference type="AlphaFoldDB" id="A0A936N8K0"/>
<reference evidence="6 7" key="1">
    <citation type="submission" date="2020-10" db="EMBL/GenBank/DDBJ databases">
        <title>Connecting structure to function with the recovery of over 1000 high-quality activated sludge metagenome-assembled genomes encoding full-length rRNA genes using long-read sequencing.</title>
        <authorList>
            <person name="Singleton C.M."/>
            <person name="Petriglieri F."/>
            <person name="Kristensen J.M."/>
            <person name="Kirkegaard R.H."/>
            <person name="Michaelsen T.Y."/>
            <person name="Andersen M.H."/>
            <person name="Karst S.M."/>
            <person name="Dueholm M.S."/>
            <person name="Nielsen P.H."/>
            <person name="Albertsen M."/>
        </authorList>
    </citation>
    <scope>NUCLEOTIDE SEQUENCE [LARGE SCALE GENOMIC DNA]</scope>
    <source>
        <strain evidence="6">Lyne_18-Q3-R50-59_MAXAC.006</strain>
    </source>
</reference>
<dbReference type="Pfam" id="PF02607">
    <property type="entry name" value="B12-binding_2"/>
    <property type="match status" value="1"/>
</dbReference>
<dbReference type="Proteomes" id="UP000727993">
    <property type="component" value="Unassembled WGS sequence"/>
</dbReference>
<dbReference type="PROSITE" id="PS51337">
    <property type="entry name" value="B12_BINDING_NTER"/>
    <property type="match status" value="1"/>
</dbReference>
<protein>
    <submittedName>
        <fullName evidence="6">B12-binding domain-containing protein</fullName>
    </submittedName>
</protein>
<dbReference type="SUPFAM" id="SSF52242">
    <property type="entry name" value="Cobalamin (vitamin B12)-binding domain"/>
    <property type="match status" value="1"/>
</dbReference>
<feature type="domain" description="B12-binding" evidence="4">
    <location>
        <begin position="181"/>
        <end position="304"/>
    </location>
</feature>
<dbReference type="SUPFAM" id="SSF47644">
    <property type="entry name" value="Methionine synthase domain"/>
    <property type="match status" value="1"/>
</dbReference>
<evidence type="ECO:0000259" key="4">
    <source>
        <dbReference type="PROSITE" id="PS51332"/>
    </source>
</evidence>
<dbReference type="PANTHER" id="PTHR45833:SF1">
    <property type="entry name" value="METHIONINE SYNTHASE"/>
    <property type="match status" value="1"/>
</dbReference>
<feature type="region of interest" description="Disordered" evidence="3">
    <location>
        <begin position="1"/>
        <end position="24"/>
    </location>
</feature>
<dbReference type="GO" id="GO:0008705">
    <property type="term" value="F:methionine synthase activity"/>
    <property type="evidence" value="ECO:0007669"/>
    <property type="project" value="TreeGrafter"/>
</dbReference>
<dbReference type="Pfam" id="PF02310">
    <property type="entry name" value="B12-binding"/>
    <property type="match status" value="1"/>
</dbReference>
<dbReference type="Pfam" id="PF12728">
    <property type="entry name" value="HTH_17"/>
    <property type="match status" value="1"/>
</dbReference>
<dbReference type="GO" id="GO:0046872">
    <property type="term" value="F:metal ion binding"/>
    <property type="evidence" value="ECO:0007669"/>
    <property type="project" value="UniProtKB-KW"/>
</dbReference>
<dbReference type="InterPro" id="IPR050554">
    <property type="entry name" value="Met_Synthase/Corrinoid"/>
</dbReference>
<keyword evidence="2" id="KW-0170">Cobalt</keyword>
<proteinExistence type="predicted"/>
<gene>
    <name evidence="6" type="ORF">IPN02_01780</name>
</gene>
<dbReference type="InterPro" id="IPR036724">
    <property type="entry name" value="Cobalamin-bd_sf"/>
</dbReference>
<dbReference type="PROSITE" id="PS51332">
    <property type="entry name" value="B12_BINDING"/>
    <property type="match status" value="1"/>
</dbReference>
<dbReference type="EMBL" id="JADJZA010000001">
    <property type="protein sequence ID" value="MBK9295608.1"/>
    <property type="molecule type" value="Genomic_DNA"/>
</dbReference>
<evidence type="ECO:0000256" key="1">
    <source>
        <dbReference type="ARBA" id="ARBA00022723"/>
    </source>
</evidence>
<dbReference type="Gene3D" id="1.10.1240.10">
    <property type="entry name" value="Methionine synthase domain"/>
    <property type="match status" value="1"/>
</dbReference>
<accession>A0A936N8K0</accession>
<dbReference type="GO" id="GO:0046653">
    <property type="term" value="P:tetrahydrofolate metabolic process"/>
    <property type="evidence" value="ECO:0007669"/>
    <property type="project" value="TreeGrafter"/>
</dbReference>